<evidence type="ECO:0000313" key="1">
    <source>
        <dbReference type="EMBL" id="KAF2471920.1"/>
    </source>
</evidence>
<accession>A0ACB6R0S2</accession>
<protein>
    <submittedName>
        <fullName evidence="1">Uncharacterized protein</fullName>
    </submittedName>
</protein>
<keyword evidence="2" id="KW-1185">Reference proteome</keyword>
<reference evidence="1" key="1">
    <citation type="journal article" date="2020" name="Stud. Mycol.">
        <title>101 Dothideomycetes genomes: a test case for predicting lifestyles and emergence of pathogens.</title>
        <authorList>
            <person name="Haridas S."/>
            <person name="Albert R."/>
            <person name="Binder M."/>
            <person name="Bloem J."/>
            <person name="Labutti K."/>
            <person name="Salamov A."/>
            <person name="Andreopoulos B."/>
            <person name="Baker S."/>
            <person name="Barry K."/>
            <person name="Bills G."/>
            <person name="Bluhm B."/>
            <person name="Cannon C."/>
            <person name="Castanera R."/>
            <person name="Culley D."/>
            <person name="Daum C."/>
            <person name="Ezra D."/>
            <person name="Gonzalez J."/>
            <person name="Henrissat B."/>
            <person name="Kuo A."/>
            <person name="Liang C."/>
            <person name="Lipzen A."/>
            <person name="Lutzoni F."/>
            <person name="Magnuson J."/>
            <person name="Mondo S."/>
            <person name="Nolan M."/>
            <person name="Ohm R."/>
            <person name="Pangilinan J."/>
            <person name="Park H.-J."/>
            <person name="Ramirez L."/>
            <person name="Alfaro M."/>
            <person name="Sun H."/>
            <person name="Tritt A."/>
            <person name="Yoshinaga Y."/>
            <person name="Zwiers L.-H."/>
            <person name="Turgeon B."/>
            <person name="Goodwin S."/>
            <person name="Spatafora J."/>
            <person name="Crous P."/>
            <person name="Grigoriev I."/>
        </authorList>
    </citation>
    <scope>NUCLEOTIDE SEQUENCE</scope>
    <source>
        <strain evidence="1">ATCC 200398</strain>
    </source>
</reference>
<dbReference type="EMBL" id="MU003503">
    <property type="protein sequence ID" value="KAF2471920.1"/>
    <property type="molecule type" value="Genomic_DNA"/>
</dbReference>
<gene>
    <name evidence="1" type="ORF">BDR25DRAFT_341988</name>
</gene>
<proteinExistence type="predicted"/>
<organism evidence="1 2">
    <name type="scientific">Lindgomyces ingoldianus</name>
    <dbReference type="NCBI Taxonomy" id="673940"/>
    <lineage>
        <taxon>Eukaryota</taxon>
        <taxon>Fungi</taxon>
        <taxon>Dikarya</taxon>
        <taxon>Ascomycota</taxon>
        <taxon>Pezizomycotina</taxon>
        <taxon>Dothideomycetes</taxon>
        <taxon>Pleosporomycetidae</taxon>
        <taxon>Pleosporales</taxon>
        <taxon>Lindgomycetaceae</taxon>
        <taxon>Lindgomyces</taxon>
    </lineage>
</organism>
<evidence type="ECO:0000313" key="2">
    <source>
        <dbReference type="Proteomes" id="UP000799755"/>
    </source>
</evidence>
<comment type="caution">
    <text evidence="1">The sequence shown here is derived from an EMBL/GenBank/DDBJ whole genome shotgun (WGS) entry which is preliminary data.</text>
</comment>
<sequence length="148" mass="16474">MSADTLPITPSRFTAALADLPVSSLHAKVFELRNSIAHLEKSNLELEEWAREGDKECYEALLENRDVVRRMEERVELVRREIVEVRGLPFEPEKAKVEERDVGVDASQNGTAERGSAEQQAGNRQPQAQVQAQSNGDTTAEGEQGVFL</sequence>
<dbReference type="Proteomes" id="UP000799755">
    <property type="component" value="Unassembled WGS sequence"/>
</dbReference>
<name>A0ACB6R0S2_9PLEO</name>